<proteinExistence type="predicted"/>
<dbReference type="PANTHER" id="PTHR46148">
    <property type="entry name" value="CHROMO DOMAIN-CONTAINING PROTEIN"/>
    <property type="match status" value="1"/>
</dbReference>
<dbReference type="PANTHER" id="PTHR46148:SF54">
    <property type="entry name" value="RETROTRANSPOSON-LIKE PROTEIN"/>
    <property type="match status" value="1"/>
</dbReference>
<dbReference type="Proteomes" id="UP001058974">
    <property type="component" value="Chromosome 5"/>
</dbReference>
<keyword evidence="3" id="KW-1185">Reference proteome</keyword>
<name>A0A9D4X3D2_PEA</name>
<feature type="domain" description="Tf2-1-like SH3-like" evidence="1">
    <location>
        <begin position="23"/>
        <end position="73"/>
    </location>
</feature>
<reference evidence="2 3" key="1">
    <citation type="journal article" date="2022" name="Nat. Genet.">
        <title>Improved pea reference genome and pan-genome highlight genomic features and evolutionary characteristics.</title>
        <authorList>
            <person name="Yang T."/>
            <person name="Liu R."/>
            <person name="Luo Y."/>
            <person name="Hu S."/>
            <person name="Wang D."/>
            <person name="Wang C."/>
            <person name="Pandey M.K."/>
            <person name="Ge S."/>
            <person name="Xu Q."/>
            <person name="Li N."/>
            <person name="Li G."/>
            <person name="Huang Y."/>
            <person name="Saxena R.K."/>
            <person name="Ji Y."/>
            <person name="Li M."/>
            <person name="Yan X."/>
            <person name="He Y."/>
            <person name="Liu Y."/>
            <person name="Wang X."/>
            <person name="Xiang C."/>
            <person name="Varshney R.K."/>
            <person name="Ding H."/>
            <person name="Gao S."/>
            <person name="Zong X."/>
        </authorList>
    </citation>
    <scope>NUCLEOTIDE SEQUENCE [LARGE SCALE GENOMIC DNA]</scope>
    <source>
        <strain evidence="2 3">cv. Zhongwan 6</strain>
    </source>
</reference>
<organism evidence="2 3">
    <name type="scientific">Pisum sativum</name>
    <name type="common">Garden pea</name>
    <name type="synonym">Lathyrus oleraceus</name>
    <dbReference type="NCBI Taxonomy" id="3888"/>
    <lineage>
        <taxon>Eukaryota</taxon>
        <taxon>Viridiplantae</taxon>
        <taxon>Streptophyta</taxon>
        <taxon>Embryophyta</taxon>
        <taxon>Tracheophyta</taxon>
        <taxon>Spermatophyta</taxon>
        <taxon>Magnoliopsida</taxon>
        <taxon>eudicotyledons</taxon>
        <taxon>Gunneridae</taxon>
        <taxon>Pentapetalae</taxon>
        <taxon>rosids</taxon>
        <taxon>fabids</taxon>
        <taxon>Fabales</taxon>
        <taxon>Fabaceae</taxon>
        <taxon>Papilionoideae</taxon>
        <taxon>50 kb inversion clade</taxon>
        <taxon>NPAAA clade</taxon>
        <taxon>Hologalegina</taxon>
        <taxon>IRL clade</taxon>
        <taxon>Fabeae</taxon>
        <taxon>Lathyrus</taxon>
    </lineage>
</organism>
<sequence length="237" mass="27452">METLLDGEAFHHPYGPKEPQVEVFAKKRNEKLSPRFYGPYQIIKQIGPMAFELDLPPESKTHLVFHVSLLNKALAPTSNRQPLPPMIYEDLELQVSPTADLPEFEATWEPVEVIKKQFPSFHLEDKTLWGVDWYLFSHMLQVGIEMIRRGAQLKREKQEDLTKPVTKIEIWKALQDIGDNKYPGIDGFNANFFKKSWSMIKGDAIHAVMELFNHNKMYAITNYALVTLIPKTKEEKL</sequence>
<dbReference type="InterPro" id="IPR056924">
    <property type="entry name" value="SH3_Tf2-1"/>
</dbReference>
<protein>
    <recommendedName>
        <fullName evidence="1">Tf2-1-like SH3-like domain-containing protein</fullName>
    </recommendedName>
</protein>
<dbReference type="EMBL" id="JAMSHJ010000005">
    <property type="protein sequence ID" value="KAI5412335.1"/>
    <property type="molecule type" value="Genomic_DNA"/>
</dbReference>
<dbReference type="Pfam" id="PF24626">
    <property type="entry name" value="SH3_Tf2-1"/>
    <property type="match status" value="1"/>
</dbReference>
<accession>A0A9D4X3D2</accession>
<dbReference type="Gramene" id="Psat05G0713100-T1">
    <property type="protein sequence ID" value="KAI5412335.1"/>
    <property type="gene ID" value="KIW84_057131"/>
</dbReference>
<evidence type="ECO:0000313" key="3">
    <source>
        <dbReference type="Proteomes" id="UP001058974"/>
    </source>
</evidence>
<evidence type="ECO:0000259" key="1">
    <source>
        <dbReference type="Pfam" id="PF24626"/>
    </source>
</evidence>
<gene>
    <name evidence="2" type="ORF">KIW84_057131</name>
</gene>
<evidence type="ECO:0000313" key="2">
    <source>
        <dbReference type="EMBL" id="KAI5412335.1"/>
    </source>
</evidence>
<dbReference type="AlphaFoldDB" id="A0A9D4X3D2"/>
<comment type="caution">
    <text evidence="2">The sequence shown here is derived from an EMBL/GenBank/DDBJ whole genome shotgun (WGS) entry which is preliminary data.</text>
</comment>